<keyword evidence="2" id="KW-1185">Reference proteome</keyword>
<dbReference type="PROSITE" id="PS51257">
    <property type="entry name" value="PROKAR_LIPOPROTEIN"/>
    <property type="match status" value="1"/>
</dbReference>
<protein>
    <recommendedName>
        <fullName evidence="3">Lipoprotein</fullName>
    </recommendedName>
</protein>
<sequence length="99" mass="10933">MPYIRLMTYALIVLGLCACERDTYTTWNCSTPAEAKIPMVLKKAQMEFKGARSDYCGSLGTQSYFAPKCSAQTEQSPIIFTPSSGLLINDGQEYQCTAL</sequence>
<dbReference type="KEGG" id="pnu:Pnuc_1352"/>
<dbReference type="EMBL" id="CP000655">
    <property type="protein sequence ID" value="ABP34566.1"/>
    <property type="molecule type" value="Genomic_DNA"/>
</dbReference>
<dbReference type="HOGENOM" id="CLU_2317800_0_0_4"/>
<dbReference type="AlphaFoldDB" id="A4SYK2"/>
<evidence type="ECO:0008006" key="3">
    <source>
        <dbReference type="Google" id="ProtNLM"/>
    </source>
</evidence>
<evidence type="ECO:0000313" key="1">
    <source>
        <dbReference type="EMBL" id="ABP34566.1"/>
    </source>
</evidence>
<reference evidence="1 2" key="1">
    <citation type="journal article" date="2012" name="Stand. Genomic Sci.">
        <title>Complete genome sequence of Polynucleobacter necessarius subsp. asymbioticus type strain (QLW-P1DMWA-1(T)).</title>
        <authorList>
            <person name="Meincke L."/>
            <person name="Copeland A."/>
            <person name="Lapidus A."/>
            <person name="Lucas S."/>
            <person name="Berry K.W."/>
            <person name="Del Rio T.G."/>
            <person name="Hammon N."/>
            <person name="Dalin E."/>
            <person name="Tice H."/>
            <person name="Pitluck S."/>
            <person name="Richardson P."/>
            <person name="Bruce D."/>
            <person name="Goodwin L."/>
            <person name="Han C."/>
            <person name="Tapia R."/>
            <person name="Detter J.C."/>
            <person name="Schmutz J."/>
            <person name="Brettin T."/>
            <person name="Larimer F."/>
            <person name="Land M."/>
            <person name="Hauser L."/>
            <person name="Kyrpides N.C."/>
            <person name="Ivanova N."/>
            <person name="Goker M."/>
            <person name="Woyke T."/>
            <person name="Wu Q.L."/>
            <person name="Pockl M."/>
            <person name="Hahn M.W."/>
            <person name="Klenk H.P."/>
        </authorList>
    </citation>
    <scope>NUCLEOTIDE SEQUENCE [LARGE SCALE GENOMIC DNA]</scope>
    <source>
        <strain evidence="2">DSM 18221 / CIP 109841 / QLW-P1DMWA-1</strain>
    </source>
</reference>
<evidence type="ECO:0000313" key="2">
    <source>
        <dbReference type="Proteomes" id="UP000000231"/>
    </source>
</evidence>
<proteinExistence type="predicted"/>
<name>A4SYK2_POLAQ</name>
<organism evidence="1 2">
    <name type="scientific">Polynucleobacter asymbioticus (strain DSM 18221 / CIP 109841 / QLW-P1DMWA-1)</name>
    <name type="common">Polynucleobacter necessarius subsp. asymbioticus</name>
    <dbReference type="NCBI Taxonomy" id="312153"/>
    <lineage>
        <taxon>Bacteria</taxon>
        <taxon>Pseudomonadati</taxon>
        <taxon>Pseudomonadota</taxon>
        <taxon>Betaproteobacteria</taxon>
        <taxon>Burkholderiales</taxon>
        <taxon>Burkholderiaceae</taxon>
        <taxon>Polynucleobacter</taxon>
    </lineage>
</organism>
<accession>A4SYK2</accession>
<dbReference type="Proteomes" id="UP000000231">
    <property type="component" value="Chromosome"/>
</dbReference>
<gene>
    <name evidence="1" type="ordered locus">Pnuc_1352</name>
</gene>